<keyword evidence="2 3" id="KW-0812">Transmembrane</keyword>
<dbReference type="EMBL" id="CYKH01000162">
    <property type="protein sequence ID" value="CUE74193.1"/>
    <property type="molecule type" value="Genomic_DNA"/>
</dbReference>
<accession>A0A0S4ITA4</accession>
<dbReference type="VEuPathDB" id="TriTrypDB:BSAL_55630"/>
<feature type="compositionally biased region" description="Low complexity" evidence="1">
    <location>
        <begin position="342"/>
        <end position="369"/>
    </location>
</feature>
<keyword evidence="2" id="KW-0472">Membrane</keyword>
<sequence>MVSNVIGNGKAYCKVNIFFVLRISRFLSFVRVKCYFFILFLSLDIGLRAMRPIMFDRALPLKLTAQESLGPVLYALALLCYASCCCFVAADMSVLSTSSCVATSSVNITSGVTAGVRKFMVSASDCCNYCATLPACTAAVFSSYYCAPYATVESTGPASTCTTLTVATTSTTTTTTQAPTTTTTMAPPTTTTTTAAPITPVPFTPVPQRGSAPFAFLVTCPGALTCGVSIYSCISIVLPLNTCAFDASNGRYLLAQNFSNDITVTEYSSDGCEHGTVLKRANFPSECTYNNEGNSVLGFVETIDEGQQNDAYDVTQENFFESVCASNGAQTFSTTSGTCIEATPQTPAPGSGGSSSSSAQSSSSSATASSGGFEPLNPLVGAAQKVFCVGDTSIMGMVIFAYPTLSACNANMPVVGVSMLANTCFTTMLNSGEIYTFDSCTKK</sequence>
<dbReference type="AlphaFoldDB" id="A0A0S4ITA4"/>
<gene>
    <name evidence="3" type="ORF">BSAL_55630</name>
</gene>
<name>A0A0S4ITA4_BODSA</name>
<evidence type="ECO:0000313" key="3">
    <source>
        <dbReference type="EMBL" id="CUE74193.1"/>
    </source>
</evidence>
<organism evidence="3 4">
    <name type="scientific">Bodo saltans</name>
    <name type="common">Flagellated protozoan</name>
    <dbReference type="NCBI Taxonomy" id="75058"/>
    <lineage>
        <taxon>Eukaryota</taxon>
        <taxon>Discoba</taxon>
        <taxon>Euglenozoa</taxon>
        <taxon>Kinetoplastea</taxon>
        <taxon>Metakinetoplastina</taxon>
        <taxon>Eubodonida</taxon>
        <taxon>Bodonidae</taxon>
        <taxon>Bodo</taxon>
    </lineage>
</organism>
<feature type="region of interest" description="Disordered" evidence="1">
    <location>
        <begin position="338"/>
        <end position="369"/>
    </location>
</feature>
<protein>
    <submittedName>
        <fullName evidence="3">Transmembrane protein, putative</fullName>
    </submittedName>
</protein>
<keyword evidence="2" id="KW-1133">Transmembrane helix</keyword>
<keyword evidence="4" id="KW-1185">Reference proteome</keyword>
<dbReference type="Proteomes" id="UP000051952">
    <property type="component" value="Unassembled WGS sequence"/>
</dbReference>
<feature type="transmembrane region" description="Helical" evidence="2">
    <location>
        <begin position="26"/>
        <end position="47"/>
    </location>
</feature>
<feature type="compositionally biased region" description="Low complexity" evidence="1">
    <location>
        <begin position="175"/>
        <end position="198"/>
    </location>
</feature>
<evidence type="ECO:0000256" key="2">
    <source>
        <dbReference type="SAM" id="Phobius"/>
    </source>
</evidence>
<evidence type="ECO:0000256" key="1">
    <source>
        <dbReference type="SAM" id="MobiDB-lite"/>
    </source>
</evidence>
<evidence type="ECO:0000313" key="4">
    <source>
        <dbReference type="Proteomes" id="UP000051952"/>
    </source>
</evidence>
<proteinExistence type="predicted"/>
<reference evidence="4" key="1">
    <citation type="submission" date="2015-09" db="EMBL/GenBank/DDBJ databases">
        <authorList>
            <consortium name="Pathogen Informatics"/>
        </authorList>
    </citation>
    <scope>NUCLEOTIDE SEQUENCE [LARGE SCALE GENOMIC DNA]</scope>
    <source>
        <strain evidence="4">Lake Konstanz</strain>
    </source>
</reference>
<feature type="region of interest" description="Disordered" evidence="1">
    <location>
        <begin position="175"/>
        <end position="200"/>
    </location>
</feature>